<dbReference type="EC" id="5.4.2.12" evidence="9 10"/>
<comment type="similarity">
    <text evidence="4 9">Belongs to the BPG-independent phosphoglycerate mutase family.</text>
</comment>
<dbReference type="Gene3D" id="3.40.720.10">
    <property type="entry name" value="Alkaline Phosphatase, subunit A"/>
    <property type="match status" value="1"/>
</dbReference>
<dbReference type="NCBIfam" id="TIGR01307">
    <property type="entry name" value="pgm_bpd_ind"/>
    <property type="match status" value="1"/>
</dbReference>
<comment type="cofactor">
    <cofactor evidence="9">
        <name>Mn(2+)</name>
        <dbReference type="ChEBI" id="CHEBI:29035"/>
    </cofactor>
    <text evidence="9">Binds 2 manganese ions per subunit.</text>
</comment>
<evidence type="ECO:0000256" key="12">
    <source>
        <dbReference type="PIRSR" id="PIRSR001492-2"/>
    </source>
</evidence>
<dbReference type="PANTHER" id="PTHR31637">
    <property type="entry name" value="2,3-BISPHOSPHOGLYCERATE-INDEPENDENT PHOSPHOGLYCERATE MUTASE"/>
    <property type="match status" value="1"/>
</dbReference>
<dbReference type="CDD" id="cd16010">
    <property type="entry name" value="iPGM"/>
    <property type="match status" value="1"/>
</dbReference>
<comment type="catalytic activity">
    <reaction evidence="1 9">
        <text>(2R)-2-phosphoglycerate = (2R)-3-phosphoglycerate</text>
        <dbReference type="Rhea" id="RHEA:15901"/>
        <dbReference type="ChEBI" id="CHEBI:58272"/>
        <dbReference type="ChEBI" id="CHEBI:58289"/>
        <dbReference type="EC" id="5.4.2.12"/>
    </reaction>
</comment>
<name>A0A1G2BXA6_9BACT</name>
<dbReference type="HAMAP" id="MF_01038">
    <property type="entry name" value="GpmI"/>
    <property type="match status" value="1"/>
</dbReference>
<sequence length="521" mass="57629">MSNIKKRNLPLFLLILDGWGIWKEKKGNAIALAKTPVINGLYKKYPHTLLQASAKFVGLPSGQPGNSEAGHMNIGAGRVVEQDAVIISKSINNGTFFKNPAFLQAARHASDNNSNIHLMGLLSDGSSPHSDIDHLLSLITFFTSRTKQKIYLHLFTDGRDSPPFAALKILSQYKSVFNSNRVSVATIMGRFYAMDRKKSWARTKQAFGALVMGKGYLIKSATEAVERAYNRGESDEFIKPSVVVHKNKKPVGAVQSNDTMVFFNLRSDRARQLTKVFAQNDFTKKNKGAFSLGRKITNLLFVALTDFGPDLEGVLTAYPGMDVSDTLPIALRGLRQCYIAETEKYAHVTYFLNGGYDHPVANEDWVNIPSKDVDSYADQPEMSTNELTKRVLGDLKDNPYDFVLMNFAAPDMVGHTGNLKAGIKAVEIVDKAVGQIIEAVLAKKGTIIITADHGNIEEMINLSTDEIDTEHSINPVPFIVINHRSYKLKKNGKLSNIAPTILDIFGIQKPKLMNEKSLIVK</sequence>
<evidence type="ECO:0000256" key="8">
    <source>
        <dbReference type="ARBA" id="ARBA00023235"/>
    </source>
</evidence>
<keyword evidence="6 9" id="KW-0324">Glycolysis</keyword>
<dbReference type="SUPFAM" id="SSF53649">
    <property type="entry name" value="Alkaline phosphatase-like"/>
    <property type="match status" value="1"/>
</dbReference>
<dbReference type="InterPro" id="IPR036646">
    <property type="entry name" value="PGAM_B_sf"/>
</dbReference>
<accession>A0A1G2BXA6</accession>
<feature type="binding site" evidence="9 12">
    <location>
        <begin position="266"/>
        <end position="269"/>
    </location>
    <ligand>
        <name>substrate</name>
    </ligand>
</feature>
<dbReference type="SUPFAM" id="SSF64158">
    <property type="entry name" value="2,3-Bisphosphoglycerate-independent phosphoglycerate mutase, substrate-binding domain"/>
    <property type="match status" value="1"/>
</dbReference>
<dbReference type="GO" id="GO:0030145">
    <property type="term" value="F:manganese ion binding"/>
    <property type="evidence" value="ECO:0007669"/>
    <property type="project" value="UniProtKB-UniRule"/>
</dbReference>
<dbReference type="UniPathway" id="UPA00109">
    <property type="reaction ID" value="UER00186"/>
</dbReference>
<comment type="function">
    <text evidence="2 9">Catalyzes the interconversion of 2-phosphoglycerate and 3-phosphoglycerate.</text>
</comment>
<gene>
    <name evidence="9" type="primary">gpmI</name>
    <name evidence="16" type="ORF">A2406_04090</name>
</gene>
<protein>
    <recommendedName>
        <fullName evidence="9 10">2,3-bisphosphoglycerate-independent phosphoglycerate mutase</fullName>
        <shortName evidence="9">BPG-independent PGAM</shortName>
        <shortName evidence="9">Phosphoglyceromutase</shortName>
        <shortName evidence="9">iPGM</shortName>
        <ecNumber evidence="9 10">5.4.2.12</ecNumber>
    </recommendedName>
</protein>
<dbReference type="AlphaFoldDB" id="A0A1G2BXA6"/>
<dbReference type="InterPro" id="IPR017850">
    <property type="entry name" value="Alkaline_phosphatase_core_sf"/>
</dbReference>
<feature type="binding site" evidence="9 13">
    <location>
        <position position="452"/>
    </location>
    <ligand>
        <name>Mn(2+)</name>
        <dbReference type="ChEBI" id="CHEBI:29035"/>
        <label>2</label>
    </ligand>
</feature>
<evidence type="ECO:0000256" key="3">
    <source>
        <dbReference type="ARBA" id="ARBA00004798"/>
    </source>
</evidence>
<keyword evidence="7 9" id="KW-0464">Manganese</keyword>
<dbReference type="PANTHER" id="PTHR31637:SF0">
    <property type="entry name" value="2,3-BISPHOSPHOGLYCERATE-INDEPENDENT PHOSPHOGLYCERATE MUTASE"/>
    <property type="match status" value="1"/>
</dbReference>
<reference evidence="16 17" key="1">
    <citation type="journal article" date="2016" name="Nat. Commun.">
        <title>Thousands of microbial genomes shed light on interconnected biogeochemical processes in an aquifer system.</title>
        <authorList>
            <person name="Anantharaman K."/>
            <person name="Brown C.T."/>
            <person name="Hug L.A."/>
            <person name="Sharon I."/>
            <person name="Castelle C.J."/>
            <person name="Probst A.J."/>
            <person name="Thomas B.C."/>
            <person name="Singh A."/>
            <person name="Wilkins M.J."/>
            <person name="Karaoz U."/>
            <person name="Brodie E.L."/>
            <person name="Williams K.H."/>
            <person name="Hubbard S.S."/>
            <person name="Banfield J.F."/>
        </authorList>
    </citation>
    <scope>NUCLEOTIDE SEQUENCE [LARGE SCALE GENOMIC DNA]</scope>
</reference>
<keyword evidence="5 9" id="KW-0479">Metal-binding</keyword>
<comment type="pathway">
    <text evidence="3 9">Carbohydrate degradation; glycolysis; pyruvate from D-glyceraldehyde 3-phosphate: step 3/5.</text>
</comment>
<evidence type="ECO:0000259" key="14">
    <source>
        <dbReference type="Pfam" id="PF01676"/>
    </source>
</evidence>
<feature type="binding site" evidence="9 12">
    <location>
        <position position="190"/>
    </location>
    <ligand>
        <name>substrate</name>
    </ligand>
</feature>
<evidence type="ECO:0000256" key="11">
    <source>
        <dbReference type="PIRSR" id="PIRSR001492-1"/>
    </source>
</evidence>
<feature type="binding site" evidence="9 12">
    <location>
        <begin position="159"/>
        <end position="160"/>
    </location>
    <ligand>
        <name>substrate</name>
    </ligand>
</feature>
<evidence type="ECO:0000256" key="4">
    <source>
        <dbReference type="ARBA" id="ARBA00008819"/>
    </source>
</evidence>
<feature type="binding site" evidence="9 12">
    <location>
        <position position="129"/>
    </location>
    <ligand>
        <name>substrate</name>
    </ligand>
</feature>
<dbReference type="EMBL" id="MHKQ01000018">
    <property type="protein sequence ID" value="OGY93718.1"/>
    <property type="molecule type" value="Genomic_DNA"/>
</dbReference>
<feature type="binding site" evidence="9 12">
    <location>
        <position position="196"/>
    </location>
    <ligand>
        <name>substrate</name>
    </ligand>
</feature>
<feature type="binding site" evidence="9 13">
    <location>
        <position position="453"/>
    </location>
    <ligand>
        <name>Mn(2+)</name>
        <dbReference type="ChEBI" id="CHEBI:29035"/>
        <label>2</label>
    </ligand>
</feature>
<dbReference type="Proteomes" id="UP000177626">
    <property type="component" value="Unassembled WGS sequence"/>
</dbReference>
<dbReference type="GO" id="GO:0005829">
    <property type="term" value="C:cytosol"/>
    <property type="evidence" value="ECO:0007669"/>
    <property type="project" value="TreeGrafter"/>
</dbReference>
<dbReference type="PIRSF" id="PIRSF001492">
    <property type="entry name" value="IPGAM"/>
    <property type="match status" value="1"/>
</dbReference>
<feature type="binding site" evidence="9 13">
    <location>
        <position position="67"/>
    </location>
    <ligand>
        <name>Mn(2+)</name>
        <dbReference type="ChEBI" id="CHEBI:29035"/>
        <label>2</label>
    </ligand>
</feature>
<comment type="caution">
    <text evidence="16">The sequence shown here is derived from an EMBL/GenBank/DDBJ whole genome shotgun (WGS) entry which is preliminary data.</text>
</comment>
<evidence type="ECO:0000256" key="13">
    <source>
        <dbReference type="PIRSR" id="PIRSR001492-3"/>
    </source>
</evidence>
<dbReference type="Gene3D" id="3.40.1450.10">
    <property type="entry name" value="BPG-independent phosphoglycerate mutase, domain B"/>
    <property type="match status" value="1"/>
</dbReference>
<evidence type="ECO:0000256" key="1">
    <source>
        <dbReference type="ARBA" id="ARBA00000370"/>
    </source>
</evidence>
<evidence type="ECO:0000256" key="5">
    <source>
        <dbReference type="ARBA" id="ARBA00022723"/>
    </source>
</evidence>
<feature type="domain" description="Metalloenzyme" evidence="14">
    <location>
        <begin position="11"/>
        <end position="508"/>
    </location>
</feature>
<dbReference type="InterPro" id="IPR005995">
    <property type="entry name" value="Pgm_bpd_ind"/>
</dbReference>
<dbReference type="InterPro" id="IPR011258">
    <property type="entry name" value="BPG-indep_PGM_N"/>
</dbReference>
<feature type="binding site" evidence="9 13">
    <location>
        <position position="17"/>
    </location>
    <ligand>
        <name>Mn(2+)</name>
        <dbReference type="ChEBI" id="CHEBI:29035"/>
        <label>2</label>
    </ligand>
</feature>
<dbReference type="GO" id="GO:0004619">
    <property type="term" value="F:phosphoglycerate mutase activity"/>
    <property type="evidence" value="ECO:0007669"/>
    <property type="project" value="UniProtKB-UniRule"/>
</dbReference>
<evidence type="ECO:0000259" key="15">
    <source>
        <dbReference type="Pfam" id="PF06415"/>
    </source>
</evidence>
<proteinExistence type="inferred from homology"/>
<keyword evidence="8 9" id="KW-0413">Isomerase</keyword>
<evidence type="ECO:0000256" key="7">
    <source>
        <dbReference type="ARBA" id="ARBA00023211"/>
    </source>
</evidence>
<dbReference type="Pfam" id="PF01676">
    <property type="entry name" value="Metalloenzyme"/>
    <property type="match status" value="1"/>
</dbReference>
<feature type="active site" description="Phosphoserine intermediate" evidence="9 11">
    <location>
        <position position="67"/>
    </location>
</feature>
<evidence type="ECO:0000256" key="9">
    <source>
        <dbReference type="HAMAP-Rule" id="MF_01038"/>
    </source>
</evidence>
<evidence type="ECO:0000313" key="17">
    <source>
        <dbReference type="Proteomes" id="UP000177626"/>
    </source>
</evidence>
<evidence type="ECO:0000256" key="2">
    <source>
        <dbReference type="ARBA" id="ARBA00002315"/>
    </source>
</evidence>
<dbReference type="InterPro" id="IPR006124">
    <property type="entry name" value="Metalloenzyme"/>
</dbReference>
<feature type="binding site" evidence="9 13">
    <location>
        <position position="471"/>
    </location>
    <ligand>
        <name>Mn(2+)</name>
        <dbReference type="ChEBI" id="CHEBI:29035"/>
        <label>1</label>
    </ligand>
</feature>
<dbReference type="FunFam" id="3.40.1450.10:FF:000002">
    <property type="entry name" value="2,3-bisphosphoglycerate-independent phosphoglycerate mutase"/>
    <property type="match status" value="1"/>
</dbReference>
<feature type="binding site" evidence="9 13">
    <location>
        <position position="415"/>
    </location>
    <ligand>
        <name>Mn(2+)</name>
        <dbReference type="ChEBI" id="CHEBI:29035"/>
        <label>1</label>
    </ligand>
</feature>
<evidence type="ECO:0000256" key="10">
    <source>
        <dbReference type="NCBIfam" id="TIGR01307"/>
    </source>
</evidence>
<feature type="domain" description="BPG-independent PGAM N-terminal" evidence="15">
    <location>
        <begin position="87"/>
        <end position="306"/>
    </location>
</feature>
<organism evidence="16 17">
    <name type="scientific">Candidatus Komeilibacteria bacterium RIFOXYC1_FULL_37_11</name>
    <dbReference type="NCBI Taxonomy" id="1798555"/>
    <lineage>
        <taxon>Bacteria</taxon>
        <taxon>Candidatus Komeiliibacteriota</taxon>
    </lineage>
</organism>
<feature type="binding site" evidence="9 13">
    <location>
        <position position="411"/>
    </location>
    <ligand>
        <name>Mn(2+)</name>
        <dbReference type="ChEBI" id="CHEBI:29035"/>
        <label>1</label>
    </ligand>
</feature>
<evidence type="ECO:0000256" key="6">
    <source>
        <dbReference type="ARBA" id="ARBA00023152"/>
    </source>
</evidence>
<dbReference type="GO" id="GO:0006096">
    <property type="term" value="P:glycolytic process"/>
    <property type="evidence" value="ECO:0007669"/>
    <property type="project" value="UniProtKB-UniRule"/>
</dbReference>
<comment type="subunit">
    <text evidence="9">Monomer.</text>
</comment>
<feature type="binding site" evidence="9 12">
    <location>
        <position position="344"/>
    </location>
    <ligand>
        <name>substrate</name>
    </ligand>
</feature>
<dbReference type="Pfam" id="PF06415">
    <property type="entry name" value="iPGM_N"/>
    <property type="match status" value="1"/>
</dbReference>
<evidence type="ECO:0000313" key="16">
    <source>
        <dbReference type="EMBL" id="OGY93718.1"/>
    </source>
</evidence>
<dbReference type="GO" id="GO:0006007">
    <property type="term" value="P:glucose catabolic process"/>
    <property type="evidence" value="ECO:0007669"/>
    <property type="project" value="InterPro"/>
</dbReference>